<feature type="compositionally biased region" description="Basic and acidic residues" evidence="10">
    <location>
        <begin position="872"/>
        <end position="887"/>
    </location>
</feature>
<keyword evidence="16" id="KW-1185">Reference proteome</keyword>
<dbReference type="GO" id="GO:0016020">
    <property type="term" value="C:membrane"/>
    <property type="evidence" value="ECO:0007669"/>
    <property type="project" value="UniProtKB-SubCell"/>
</dbReference>
<dbReference type="GO" id="GO:0055085">
    <property type="term" value="P:transmembrane transport"/>
    <property type="evidence" value="ECO:0000318"/>
    <property type="project" value="GO_Central"/>
</dbReference>
<reference evidence="14 16" key="1">
    <citation type="journal article" date="2008" name="Science">
        <title>The Physcomitrella genome reveals evolutionary insights into the conquest of land by plants.</title>
        <authorList>
            <person name="Rensing S."/>
            <person name="Lang D."/>
            <person name="Zimmer A."/>
            <person name="Terry A."/>
            <person name="Salamov A."/>
            <person name="Shapiro H."/>
            <person name="Nishiyama T."/>
            <person name="Perroud P.-F."/>
            <person name="Lindquist E."/>
            <person name="Kamisugi Y."/>
            <person name="Tanahashi T."/>
            <person name="Sakakibara K."/>
            <person name="Fujita T."/>
            <person name="Oishi K."/>
            <person name="Shin-I T."/>
            <person name="Kuroki Y."/>
            <person name="Toyoda A."/>
            <person name="Suzuki Y."/>
            <person name="Hashimoto A."/>
            <person name="Yamaguchi K."/>
            <person name="Sugano A."/>
            <person name="Kohara Y."/>
            <person name="Fujiyama A."/>
            <person name="Anterola A."/>
            <person name="Aoki S."/>
            <person name="Ashton N."/>
            <person name="Barbazuk W.B."/>
            <person name="Barker E."/>
            <person name="Bennetzen J."/>
            <person name="Bezanilla M."/>
            <person name="Blankenship R."/>
            <person name="Cho S.H."/>
            <person name="Dutcher S."/>
            <person name="Estelle M."/>
            <person name="Fawcett J.A."/>
            <person name="Gundlach H."/>
            <person name="Hanada K."/>
            <person name="Heyl A."/>
            <person name="Hicks K.A."/>
            <person name="Hugh J."/>
            <person name="Lohr M."/>
            <person name="Mayer K."/>
            <person name="Melkozernov A."/>
            <person name="Murata T."/>
            <person name="Nelson D."/>
            <person name="Pils B."/>
            <person name="Prigge M."/>
            <person name="Reiss B."/>
            <person name="Renner T."/>
            <person name="Rombauts S."/>
            <person name="Rushton P."/>
            <person name="Sanderfoot A."/>
            <person name="Schween G."/>
            <person name="Shiu S.-H."/>
            <person name="Stueber K."/>
            <person name="Theodoulou F.L."/>
            <person name="Tu H."/>
            <person name="Van de Peer Y."/>
            <person name="Verrier P.J."/>
            <person name="Waters E."/>
            <person name="Wood A."/>
            <person name="Yang L."/>
            <person name="Cove D."/>
            <person name="Cuming A."/>
            <person name="Hasebe M."/>
            <person name="Lucas S."/>
            <person name="Mishler D.B."/>
            <person name="Reski R."/>
            <person name="Grigoriev I."/>
            <person name="Quatrano R.S."/>
            <person name="Boore J.L."/>
        </authorList>
    </citation>
    <scope>NUCLEOTIDE SEQUENCE [LARGE SCALE GENOMIC DNA]</scope>
    <source>
        <strain evidence="15 16">cv. Gransden 2004</strain>
    </source>
</reference>
<dbReference type="SMART" id="SM00382">
    <property type="entry name" value="AAA"/>
    <property type="match status" value="2"/>
</dbReference>
<dbReference type="EnsemblPlants" id="Pp3c1_20660V3.2">
    <property type="protein sequence ID" value="Pp3c1_20660V3.2"/>
    <property type="gene ID" value="Pp3c1_20660"/>
</dbReference>
<evidence type="ECO:0000256" key="2">
    <source>
        <dbReference type="ARBA" id="ARBA00009726"/>
    </source>
</evidence>
<dbReference type="InterPro" id="IPR017871">
    <property type="entry name" value="ABC_transporter-like_CS"/>
</dbReference>
<dbReference type="STRING" id="3218.A0A2K1L8W8"/>
<dbReference type="PANTHER" id="PTHR24223:SF369">
    <property type="entry name" value="ABC TRANSPORTER C FAMILY MEMBER 10"/>
    <property type="match status" value="1"/>
</dbReference>
<keyword evidence="9 11" id="KW-0472">Membrane</keyword>
<feature type="transmembrane region" description="Helical" evidence="11">
    <location>
        <begin position="325"/>
        <end position="347"/>
    </location>
</feature>
<dbReference type="InterPro" id="IPR050173">
    <property type="entry name" value="ABC_transporter_C-like"/>
</dbReference>
<evidence type="ECO:0000259" key="13">
    <source>
        <dbReference type="PROSITE" id="PS50929"/>
    </source>
</evidence>
<sequence length="1500" mass="167278">MAATQFSEIWVAFLRSLSNVLSGEHFPRPDVIDTDNIIAAFIKNSSFQNVFVSGLHLIFILILLAIILGHRSNRINSASYRNEFFSPDSFLEWVCFLSTCGLGLFSLGVTMWLLASGWMDHRHIHVLQCSFFLVQGVACLSLAFTVKVHKIPQYEKLVRVWWIASFLLGTYAAVAVVLKIIDSQKVSVTMVYSLASWPAYGFLLLLSLQGQSKLSMDLKSEEDPLLSRSHSENGTAEVGEKVTPFATAGFYSRMSFSWLNPLLSSGYRKPLEQADIPLLGKEDEAQKNYEKFAQALRDQKSNNRQVSVFWALSSCYYKPMVYNGLYALGKSITVSLGPVVLNTFIQYTAGKRLFRGEGIALVVALFFAKFFESVSQRQWYFGSRRVGLQVRSALMAAIYQKDLRIANAGRQRHAAGEVVNYMSVDAYRIGEFLYWLHFSWTTALQICIALVILAYAVGWATLAGLTVIIVSMVVNTPLARSQNVYQTKLMTSRDACLRTTTEALRNMKILKLQAWEDKFKEQILKLRNEELIWLSKVLYRRAYNTVVFWMSPVFVSTATFVTCLFMGTPLIASNVFTALATLRIIQEPIRLIPDLVANAIQVRISLDRIAKFLQEDELQPDAVVRKDHWKTSDYAIEFEEATLTWDPDVAIPTLRNLTAKIKHGQRVAVCGAVGCGKSSFIQAILGEMPKLSGLIRVNGTVAYVAQSAWIRSGTFRDNILFGKPMDKERYRKTLRACALDKDIENFPHGDLTEIGERGMNVSGGQKQRMQLARAVYQNADIYLLDDPLSAVDAHTAASLFNGCIMDALEGKTVILVTHQVEFLPAVDSILLLRDGEIWQAGHYNELRSEGTAFEELVTAHEEVMGGMSENSSLEHKATAQNSDKEQLQKMPSRSRSRREEDAIQLARAKQNASQLTEQEEKEIGSTGSKAYVDYLKQANGFLLLFLSIITQLVFVLGQVASNWWMASNVDNPAVSNAKLLFIYSTIALTTGFFVFFRSAFLAMLGVEASRSFFEGMISSLFRTPMAFFDSTPTGRILSRVSSDFSILDMDVAFAFGFSIAASMNALTNVAVNTSITWQILFIVIPFIYAARKLQLYYLASARQIMRINGTTKAPIVNHFAEAIAGGSTIRAFKKQADFAVENLSLIDANASPFFHSFAAIEWLILRLEFLSATVLVASALFIVLLPEGHINPGFAGMAISYGLSLNISVVFGVQHQCNLSNTIISVERIKQYMNLVSEAPAVIPNKRPSLHWPSTGRVELENLQVRYRSNSPLVLRGITCIFQGGQKVGVVGRTGSGKTTLIGSLFRLVEPAGGRILIDGIDISTIGLHDLRSRLGIIPQEPTLFRGTVRFNLDPIDEHSDAEIWEALDKCQLGDIIRTKPERLDALVADDGENWSVGQRQLFCLGRALLKHSRVLVLDEATASIDNNTDAILQRILRREFSDCTVVTVAHRIPTVIDSDAVMALHDGKMAEFDEPKKLLEDPSSLFAKLVAEYWANIHH</sequence>
<accession>A0A2K1L8W8</accession>
<dbReference type="PROSITE" id="PS50929">
    <property type="entry name" value="ABC_TM1F"/>
    <property type="match status" value="2"/>
</dbReference>
<feature type="domain" description="ABC transporter" evidence="12">
    <location>
        <begin position="1258"/>
        <end position="1492"/>
    </location>
</feature>
<keyword evidence="4 11" id="KW-0812">Transmembrane</keyword>
<dbReference type="SUPFAM" id="SSF90123">
    <property type="entry name" value="ABC transporter transmembrane region"/>
    <property type="match status" value="2"/>
</dbReference>
<organism evidence="14">
    <name type="scientific">Physcomitrium patens</name>
    <name type="common">Spreading-leaved earth moss</name>
    <name type="synonym">Physcomitrella patens</name>
    <dbReference type="NCBI Taxonomy" id="3218"/>
    <lineage>
        <taxon>Eukaryota</taxon>
        <taxon>Viridiplantae</taxon>
        <taxon>Streptophyta</taxon>
        <taxon>Embryophyta</taxon>
        <taxon>Bryophyta</taxon>
        <taxon>Bryophytina</taxon>
        <taxon>Bryopsida</taxon>
        <taxon>Funariidae</taxon>
        <taxon>Funariales</taxon>
        <taxon>Funariaceae</taxon>
        <taxon>Physcomitrium</taxon>
    </lineage>
</organism>
<gene>
    <name evidence="15" type="primary">LOC112282878</name>
    <name evidence="14" type="ORF">PHYPA_000897</name>
</gene>
<dbReference type="InterPro" id="IPR027417">
    <property type="entry name" value="P-loop_NTPase"/>
</dbReference>
<dbReference type="EnsemblPlants" id="Pp3c1_20660V3.1">
    <property type="protein sequence ID" value="Pp3c1_20660V3.1"/>
    <property type="gene ID" value="Pp3c1_20660"/>
</dbReference>
<dbReference type="OMA" id="SIWISKW"/>
<dbReference type="InterPro" id="IPR056228">
    <property type="entry name" value="ABCC10-like_N"/>
</dbReference>
<feature type="transmembrane region" description="Helical" evidence="11">
    <location>
        <begin position="1163"/>
        <end position="1184"/>
    </location>
</feature>
<evidence type="ECO:0000256" key="7">
    <source>
        <dbReference type="ARBA" id="ARBA00022840"/>
    </source>
</evidence>
<evidence type="ECO:0000256" key="6">
    <source>
        <dbReference type="ARBA" id="ARBA00022741"/>
    </source>
</evidence>
<feature type="transmembrane region" description="Helical" evidence="11">
    <location>
        <begin position="50"/>
        <end position="69"/>
    </location>
</feature>
<dbReference type="CDD" id="cd18580">
    <property type="entry name" value="ABC_6TM_ABCC_D2"/>
    <property type="match status" value="1"/>
</dbReference>
<dbReference type="KEGG" id="ppp:112282878"/>
<dbReference type="FunCoup" id="A0A2K1L8W8">
    <property type="interactions" value="2"/>
</dbReference>
<evidence type="ECO:0000256" key="1">
    <source>
        <dbReference type="ARBA" id="ARBA00004141"/>
    </source>
</evidence>
<evidence type="ECO:0000256" key="9">
    <source>
        <dbReference type="ARBA" id="ARBA00023136"/>
    </source>
</evidence>
<feature type="domain" description="ABC transmembrane type-1" evidence="13">
    <location>
        <begin position="325"/>
        <end position="601"/>
    </location>
</feature>
<dbReference type="InterPro" id="IPR011527">
    <property type="entry name" value="ABC1_TM_dom"/>
</dbReference>
<feature type="domain" description="ABC transmembrane type-1" evidence="13">
    <location>
        <begin position="941"/>
        <end position="1221"/>
    </location>
</feature>
<feature type="transmembrane region" description="Helical" evidence="11">
    <location>
        <begin position="90"/>
        <end position="113"/>
    </location>
</feature>
<evidence type="ECO:0000313" key="14">
    <source>
        <dbReference type="EMBL" id="PNR62473.1"/>
    </source>
</evidence>
<dbReference type="PROSITE" id="PS00211">
    <property type="entry name" value="ABC_TRANSPORTER_1"/>
    <property type="match status" value="1"/>
</dbReference>
<dbReference type="Gene3D" id="3.40.50.300">
    <property type="entry name" value="P-loop containing nucleotide triphosphate hydrolases"/>
    <property type="match status" value="2"/>
</dbReference>
<reference evidence="15" key="3">
    <citation type="submission" date="2020-12" db="UniProtKB">
        <authorList>
            <consortium name="EnsemblPlants"/>
        </authorList>
    </citation>
    <scope>IDENTIFICATION</scope>
</reference>
<dbReference type="GeneID" id="112282878"/>
<dbReference type="FunFam" id="3.40.50.300:FF:000169">
    <property type="entry name" value="ABC transporter C family member 3"/>
    <property type="match status" value="1"/>
</dbReference>
<dbReference type="FunFam" id="1.20.1560.10:FF:000002">
    <property type="entry name" value="ABC transporter C family member 5"/>
    <property type="match status" value="1"/>
</dbReference>
<dbReference type="InterPro" id="IPR003593">
    <property type="entry name" value="AAA+_ATPase"/>
</dbReference>
<dbReference type="CDD" id="cd18579">
    <property type="entry name" value="ABC_6TM_ABCC_D1"/>
    <property type="match status" value="1"/>
</dbReference>
<dbReference type="PaxDb" id="3218-PP1S540_4V6.1"/>
<feature type="transmembrane region" description="Helical" evidence="11">
    <location>
        <begin position="1069"/>
        <end position="1090"/>
    </location>
</feature>
<dbReference type="Proteomes" id="UP000006727">
    <property type="component" value="Chromosome 1"/>
</dbReference>
<protein>
    <recommendedName>
        <fullName evidence="17">ABC transporter C family member 10</fullName>
    </recommendedName>
</protein>
<keyword evidence="6" id="KW-0547">Nucleotide-binding</keyword>
<name>A0A2K1L8W8_PHYPA</name>
<evidence type="ECO:0000313" key="16">
    <source>
        <dbReference type="Proteomes" id="UP000006727"/>
    </source>
</evidence>
<dbReference type="PANTHER" id="PTHR24223">
    <property type="entry name" value="ATP-BINDING CASSETTE SUB-FAMILY C"/>
    <property type="match status" value="1"/>
</dbReference>
<dbReference type="RefSeq" id="XP_024376780.1">
    <property type="nucleotide sequence ID" value="XM_024521012.2"/>
</dbReference>
<dbReference type="Gramene" id="Pp3c1_20660V3.2">
    <property type="protein sequence ID" value="Pp3c1_20660V3.2"/>
    <property type="gene ID" value="Pp3c1_20660"/>
</dbReference>
<comment type="similarity">
    <text evidence="2">Belongs to the ABC transporter superfamily. ABCC family. Conjugate transporter (TC 3.A.1.208) subfamily.</text>
</comment>
<dbReference type="InterPro" id="IPR044746">
    <property type="entry name" value="ABCC_6TM_D1"/>
</dbReference>
<keyword evidence="5" id="KW-0677">Repeat</keyword>
<feature type="transmembrane region" description="Helical" evidence="11">
    <location>
        <begin position="941"/>
        <end position="960"/>
    </location>
</feature>
<feature type="transmembrane region" description="Helical" evidence="11">
    <location>
        <begin position="459"/>
        <end position="478"/>
    </location>
</feature>
<evidence type="ECO:0000256" key="3">
    <source>
        <dbReference type="ARBA" id="ARBA00022448"/>
    </source>
</evidence>
<dbReference type="CDD" id="cd03244">
    <property type="entry name" value="ABCC_MRP_domain2"/>
    <property type="match status" value="1"/>
</dbReference>
<feature type="transmembrane region" description="Helical" evidence="11">
    <location>
        <begin position="160"/>
        <end position="181"/>
    </location>
</feature>
<feature type="transmembrane region" description="Helical" evidence="11">
    <location>
        <begin position="125"/>
        <end position="148"/>
    </location>
</feature>
<evidence type="ECO:0000256" key="8">
    <source>
        <dbReference type="ARBA" id="ARBA00022989"/>
    </source>
</evidence>
<comment type="subcellular location">
    <subcellularLocation>
        <location evidence="1">Membrane</location>
        <topology evidence="1">Multi-pass membrane protein</topology>
    </subcellularLocation>
</comment>
<feature type="transmembrane region" description="Helical" evidence="11">
    <location>
        <begin position="187"/>
        <end position="208"/>
    </location>
</feature>
<dbReference type="InterPro" id="IPR036640">
    <property type="entry name" value="ABC1_TM_sf"/>
</dbReference>
<dbReference type="GO" id="GO:0140359">
    <property type="term" value="F:ABC-type transporter activity"/>
    <property type="evidence" value="ECO:0000318"/>
    <property type="project" value="GO_Central"/>
</dbReference>
<dbReference type="Pfam" id="PF00005">
    <property type="entry name" value="ABC_tran"/>
    <property type="match status" value="2"/>
</dbReference>
<keyword evidence="8 11" id="KW-1133">Transmembrane helix</keyword>
<evidence type="ECO:0000256" key="5">
    <source>
        <dbReference type="ARBA" id="ARBA00022737"/>
    </source>
</evidence>
<dbReference type="GO" id="GO:0005524">
    <property type="term" value="F:ATP binding"/>
    <property type="evidence" value="ECO:0007669"/>
    <property type="project" value="UniProtKB-KW"/>
</dbReference>
<feature type="region of interest" description="Disordered" evidence="10">
    <location>
        <begin position="867"/>
        <end position="900"/>
    </location>
</feature>
<dbReference type="SUPFAM" id="SSF52540">
    <property type="entry name" value="P-loop containing nucleoside triphosphate hydrolases"/>
    <property type="match status" value="2"/>
</dbReference>
<dbReference type="InterPro" id="IPR044726">
    <property type="entry name" value="ABCC_6TM_D2"/>
</dbReference>
<evidence type="ECO:0000313" key="15">
    <source>
        <dbReference type="EnsemblPlants" id="Pp3c1_20660V3.1"/>
    </source>
</evidence>
<feature type="domain" description="ABC transporter" evidence="12">
    <location>
        <begin position="636"/>
        <end position="859"/>
    </location>
</feature>
<dbReference type="Gramene" id="Pp3c1_20660V3.1">
    <property type="protein sequence ID" value="Pp3c1_20660V3.1"/>
    <property type="gene ID" value="Pp3c1_20660"/>
</dbReference>
<keyword evidence="7" id="KW-0067">ATP-binding</keyword>
<evidence type="ECO:0000259" key="12">
    <source>
        <dbReference type="PROSITE" id="PS50893"/>
    </source>
</evidence>
<feature type="transmembrane region" description="Helical" evidence="11">
    <location>
        <begin position="980"/>
        <end position="1006"/>
    </location>
</feature>
<dbReference type="Pfam" id="PF24358">
    <property type="entry name" value="ABCC10_N"/>
    <property type="match status" value="1"/>
</dbReference>
<keyword evidence="3" id="KW-0813">Transport</keyword>
<feature type="transmembrane region" description="Helical" evidence="11">
    <location>
        <begin position="353"/>
        <end position="371"/>
    </location>
</feature>
<feature type="transmembrane region" description="Helical" evidence="11">
    <location>
        <begin position="432"/>
        <end position="453"/>
    </location>
</feature>
<dbReference type="CDD" id="cd03250">
    <property type="entry name" value="ABCC_MRP_domain1"/>
    <property type="match status" value="1"/>
</dbReference>
<feature type="transmembrane region" description="Helical" evidence="11">
    <location>
        <begin position="542"/>
        <end position="561"/>
    </location>
</feature>
<dbReference type="FunFam" id="3.40.50.300:FF:003719">
    <property type="entry name" value="ATP-binding cassette transporter, subfamily C, member 12, group MRP protein PpABCC12"/>
    <property type="match status" value="1"/>
</dbReference>
<evidence type="ECO:0000256" key="4">
    <source>
        <dbReference type="ARBA" id="ARBA00022692"/>
    </source>
</evidence>
<feature type="transmembrane region" description="Helical" evidence="11">
    <location>
        <begin position="1190"/>
        <end position="1213"/>
    </location>
</feature>
<dbReference type="FunFam" id="1.20.1560.10:FF:000003">
    <property type="entry name" value="ABC transporter C family member 10"/>
    <property type="match status" value="1"/>
</dbReference>
<dbReference type="EMBL" id="ABEU02000001">
    <property type="protein sequence ID" value="PNR62473.1"/>
    <property type="molecule type" value="Genomic_DNA"/>
</dbReference>
<dbReference type="InterPro" id="IPR003439">
    <property type="entry name" value="ABC_transporter-like_ATP-bd"/>
</dbReference>
<dbReference type="PROSITE" id="PS50893">
    <property type="entry name" value="ABC_TRANSPORTER_2"/>
    <property type="match status" value="2"/>
</dbReference>
<evidence type="ECO:0000256" key="11">
    <source>
        <dbReference type="SAM" id="Phobius"/>
    </source>
</evidence>
<dbReference type="Gene3D" id="1.20.1560.10">
    <property type="entry name" value="ABC transporter type 1, transmembrane domain"/>
    <property type="match status" value="2"/>
</dbReference>
<proteinExistence type="inferred from homology"/>
<reference evidence="14 16" key="2">
    <citation type="journal article" date="2018" name="Plant J.">
        <title>The Physcomitrella patens chromosome-scale assembly reveals moss genome structure and evolution.</title>
        <authorList>
            <person name="Lang D."/>
            <person name="Ullrich K.K."/>
            <person name="Murat F."/>
            <person name="Fuchs J."/>
            <person name="Jenkins J."/>
            <person name="Haas F.B."/>
            <person name="Piednoel M."/>
            <person name="Gundlach H."/>
            <person name="Van Bel M."/>
            <person name="Meyberg R."/>
            <person name="Vives C."/>
            <person name="Morata J."/>
            <person name="Symeonidi A."/>
            <person name="Hiss M."/>
            <person name="Muchero W."/>
            <person name="Kamisugi Y."/>
            <person name="Saleh O."/>
            <person name="Blanc G."/>
            <person name="Decker E.L."/>
            <person name="van Gessel N."/>
            <person name="Grimwood J."/>
            <person name="Hayes R.D."/>
            <person name="Graham S.W."/>
            <person name="Gunter L.E."/>
            <person name="McDaniel S.F."/>
            <person name="Hoernstein S.N.W."/>
            <person name="Larsson A."/>
            <person name="Li F.W."/>
            <person name="Perroud P.F."/>
            <person name="Phillips J."/>
            <person name="Ranjan P."/>
            <person name="Rokshar D.S."/>
            <person name="Rothfels C.J."/>
            <person name="Schneider L."/>
            <person name="Shu S."/>
            <person name="Stevenson D.W."/>
            <person name="Thummler F."/>
            <person name="Tillich M."/>
            <person name="Villarreal Aguilar J.C."/>
            <person name="Widiez T."/>
            <person name="Wong G.K."/>
            <person name="Wymore A."/>
            <person name="Zhang Y."/>
            <person name="Zimmer A.D."/>
            <person name="Quatrano R.S."/>
            <person name="Mayer K.F.X."/>
            <person name="Goodstein D."/>
            <person name="Casacuberta J.M."/>
            <person name="Vandepoele K."/>
            <person name="Reski R."/>
            <person name="Cuming A.C."/>
            <person name="Tuskan G.A."/>
            <person name="Maumus F."/>
            <person name="Salse J."/>
            <person name="Schmutz J."/>
            <person name="Rensing S.A."/>
        </authorList>
    </citation>
    <scope>NUCLEOTIDE SEQUENCE [LARGE SCALE GENOMIC DNA]</scope>
    <source>
        <strain evidence="15 16">cv. Gransden 2004</strain>
    </source>
</reference>
<dbReference type="Pfam" id="PF00664">
    <property type="entry name" value="ABC_membrane"/>
    <property type="match status" value="2"/>
</dbReference>
<evidence type="ECO:0008006" key="17">
    <source>
        <dbReference type="Google" id="ProtNLM"/>
    </source>
</evidence>
<dbReference type="OrthoDB" id="6500128at2759"/>
<evidence type="ECO:0000256" key="10">
    <source>
        <dbReference type="SAM" id="MobiDB-lite"/>
    </source>
</evidence>
<dbReference type="GO" id="GO:0016887">
    <property type="term" value="F:ATP hydrolysis activity"/>
    <property type="evidence" value="ECO:0007669"/>
    <property type="project" value="InterPro"/>
</dbReference>